<reference evidence="2" key="1">
    <citation type="submission" date="2022-06" db="EMBL/GenBank/DDBJ databases">
        <title>Gramella sediminis sp. nov., isolated from deep-sea sediment of the Indian Ocean.</title>
        <authorList>
            <person name="Yang L."/>
        </authorList>
    </citation>
    <scope>NUCLEOTIDE SEQUENCE</scope>
    <source>
        <strain evidence="2">HMD3159</strain>
    </source>
</reference>
<keyword evidence="1" id="KW-0472">Membrane</keyword>
<evidence type="ECO:0000313" key="2">
    <source>
        <dbReference type="EMBL" id="MCM8570159.1"/>
    </source>
</evidence>
<name>A0ABT0Z3Q4_9FLAO</name>
<keyword evidence="3" id="KW-1185">Reference proteome</keyword>
<dbReference type="EMBL" id="JAMSCK010000004">
    <property type="protein sequence ID" value="MCM8570159.1"/>
    <property type="molecule type" value="Genomic_DNA"/>
</dbReference>
<keyword evidence="1" id="KW-1133">Transmembrane helix</keyword>
<sequence>MVNIEKEDKESPIEILQRFQKGKNKSIYIAIAVIILLTIIAMVGVYYEYW</sequence>
<evidence type="ECO:0000256" key="1">
    <source>
        <dbReference type="SAM" id="Phobius"/>
    </source>
</evidence>
<feature type="transmembrane region" description="Helical" evidence="1">
    <location>
        <begin position="27"/>
        <end position="47"/>
    </location>
</feature>
<accession>A0ABT0Z3Q4</accession>
<proteinExistence type="predicted"/>
<comment type="caution">
    <text evidence="2">The sequence shown here is derived from an EMBL/GenBank/DDBJ whole genome shotgun (WGS) entry which is preliminary data.</text>
</comment>
<protein>
    <submittedName>
        <fullName evidence="2">Uncharacterized protein</fullName>
    </submittedName>
</protein>
<organism evidence="2 3">
    <name type="scientific">Gramella jeungdoensis</name>
    <dbReference type="NCBI Taxonomy" id="708091"/>
    <lineage>
        <taxon>Bacteria</taxon>
        <taxon>Pseudomonadati</taxon>
        <taxon>Bacteroidota</taxon>
        <taxon>Flavobacteriia</taxon>
        <taxon>Flavobacteriales</taxon>
        <taxon>Flavobacteriaceae</taxon>
        <taxon>Christiangramia</taxon>
    </lineage>
</organism>
<dbReference type="Proteomes" id="UP001155077">
    <property type="component" value="Unassembled WGS sequence"/>
</dbReference>
<keyword evidence="1" id="KW-0812">Transmembrane</keyword>
<dbReference type="RefSeq" id="WP_252113987.1">
    <property type="nucleotide sequence ID" value="NZ_JAMSCK010000004.1"/>
</dbReference>
<gene>
    <name evidence="2" type="ORF">NE848_12270</name>
</gene>
<evidence type="ECO:0000313" key="3">
    <source>
        <dbReference type="Proteomes" id="UP001155077"/>
    </source>
</evidence>